<evidence type="ECO:0000256" key="1">
    <source>
        <dbReference type="SAM" id="MobiDB-lite"/>
    </source>
</evidence>
<name>A0A0F9C2Y2_9ZZZZ</name>
<reference evidence="3" key="1">
    <citation type="journal article" date="2015" name="Nature">
        <title>Complex archaea that bridge the gap between prokaryotes and eukaryotes.</title>
        <authorList>
            <person name="Spang A."/>
            <person name="Saw J.H."/>
            <person name="Jorgensen S.L."/>
            <person name="Zaremba-Niedzwiedzka K."/>
            <person name="Martijn J."/>
            <person name="Lind A.E."/>
            <person name="van Eijk R."/>
            <person name="Schleper C."/>
            <person name="Guy L."/>
            <person name="Ettema T.J."/>
        </authorList>
    </citation>
    <scope>NUCLEOTIDE SEQUENCE</scope>
</reference>
<accession>A0A0F9C2Y2</accession>
<evidence type="ECO:0000313" key="3">
    <source>
        <dbReference type="EMBL" id="KKL28560.1"/>
    </source>
</evidence>
<dbReference type="EMBL" id="LAZR01035052">
    <property type="protein sequence ID" value="KKL28560.1"/>
    <property type="molecule type" value="Genomic_DNA"/>
</dbReference>
<comment type="caution">
    <text evidence="3">The sequence shown here is derived from an EMBL/GenBank/DDBJ whole genome shotgun (WGS) entry which is preliminary data.</text>
</comment>
<proteinExistence type="predicted"/>
<gene>
    <name evidence="3" type="ORF">LCGC14_2373950</name>
</gene>
<feature type="domain" description="Nuclease associated modular" evidence="2">
    <location>
        <begin position="54"/>
        <end position="70"/>
    </location>
</feature>
<dbReference type="SUPFAM" id="SSF64496">
    <property type="entry name" value="DNA-binding domain of intron-encoded endonucleases"/>
    <property type="match status" value="1"/>
</dbReference>
<dbReference type="GO" id="GO:0003677">
    <property type="term" value="F:DNA binding"/>
    <property type="evidence" value="ECO:0007669"/>
    <property type="project" value="InterPro"/>
</dbReference>
<protein>
    <recommendedName>
        <fullName evidence="2">Nuclease associated modular domain-containing protein</fullName>
    </recommendedName>
</protein>
<sequence>MASTKKGWILRKRRYGKSGFKKGHTSWNKGMTKETDERLKKMSKLKSGEKNWMFGKKHSEETIQKMKEHKLSAKPKLFGTPLERHMFFIKLFFLLPFRYQMQWIHELFVRGAWRDGKNGLRWTRLRINARRMRELKAEEMKTTGRIPEVPIAPSGDYDPRILASPLQKS</sequence>
<dbReference type="SMART" id="SM00496">
    <property type="entry name" value="IENR2"/>
    <property type="match status" value="1"/>
</dbReference>
<evidence type="ECO:0000259" key="2">
    <source>
        <dbReference type="SMART" id="SM00496"/>
    </source>
</evidence>
<feature type="non-terminal residue" evidence="3">
    <location>
        <position position="169"/>
    </location>
</feature>
<dbReference type="AlphaFoldDB" id="A0A0F9C2Y2"/>
<organism evidence="3">
    <name type="scientific">marine sediment metagenome</name>
    <dbReference type="NCBI Taxonomy" id="412755"/>
    <lineage>
        <taxon>unclassified sequences</taxon>
        <taxon>metagenomes</taxon>
        <taxon>ecological metagenomes</taxon>
    </lineage>
</organism>
<dbReference type="Pfam" id="PF07460">
    <property type="entry name" value="NUMOD3"/>
    <property type="match status" value="1"/>
</dbReference>
<dbReference type="InterPro" id="IPR003611">
    <property type="entry name" value="NUMOD3"/>
</dbReference>
<feature type="region of interest" description="Disordered" evidence="1">
    <location>
        <begin position="148"/>
        <end position="169"/>
    </location>
</feature>